<keyword evidence="3 5" id="KW-1133">Transmembrane helix</keyword>
<protein>
    <submittedName>
        <fullName evidence="7">ABC transporter</fullName>
    </submittedName>
</protein>
<dbReference type="RefSeq" id="WP_006997164.1">
    <property type="nucleotide sequence ID" value="NZ_CH724130.1"/>
</dbReference>
<sequence>MRQPRLIDYTLLVVLALIWASAFFNIKIATESFGPITIAFLRVFFGSIPVLLLCFYKKIKIEAFSKDWYWFAIIGFVNLVLPFFLIAYGVKSVQSNLAAILMSTTPLSSTILGHFYTKNEKFNLVKTFGILIGFSGIIYLFSDNLLINDSNFISALLILLGSTCYVIGGVLTLKISKKKNENVTGSILIWAVLILIPFVYFIEKPWNSVPSVESTISVVYLGMVSTGVAWLLRFKILKDNGLIFQSQVSYLIPIFGTILSYIFLKEIITPKILLSLLAVVVGIYFVKKADQKKTT</sequence>
<feature type="transmembrane region" description="Helical" evidence="5">
    <location>
        <begin position="268"/>
        <end position="286"/>
    </location>
</feature>
<feature type="domain" description="EamA" evidence="6">
    <location>
        <begin position="154"/>
        <end position="286"/>
    </location>
</feature>
<dbReference type="InterPro" id="IPR000620">
    <property type="entry name" value="EamA_dom"/>
</dbReference>
<feature type="transmembrane region" description="Helical" evidence="5">
    <location>
        <begin position="123"/>
        <end position="141"/>
    </location>
</feature>
<evidence type="ECO:0000256" key="4">
    <source>
        <dbReference type="ARBA" id="ARBA00023136"/>
    </source>
</evidence>
<dbReference type="SUPFAM" id="SSF103481">
    <property type="entry name" value="Multidrug resistance efflux transporter EmrE"/>
    <property type="match status" value="2"/>
</dbReference>
<accession>Q1V2F1</accession>
<keyword evidence="4 5" id="KW-0472">Membrane</keyword>
<dbReference type="InterPro" id="IPR037185">
    <property type="entry name" value="EmrE-like"/>
</dbReference>
<dbReference type="PANTHER" id="PTHR32322">
    <property type="entry name" value="INNER MEMBRANE TRANSPORTER"/>
    <property type="match status" value="1"/>
</dbReference>
<feature type="transmembrane region" description="Helical" evidence="5">
    <location>
        <begin position="153"/>
        <end position="171"/>
    </location>
</feature>
<feature type="transmembrane region" description="Helical" evidence="5">
    <location>
        <begin position="68"/>
        <end position="90"/>
    </location>
</feature>
<evidence type="ECO:0000256" key="3">
    <source>
        <dbReference type="ARBA" id="ARBA00022989"/>
    </source>
</evidence>
<evidence type="ECO:0000313" key="8">
    <source>
        <dbReference type="Proteomes" id="UP000005306"/>
    </source>
</evidence>
<organism evidence="7 8">
    <name type="scientific">Pelagibacter ubique (strain HTCC1002)</name>
    <dbReference type="NCBI Taxonomy" id="314261"/>
    <lineage>
        <taxon>Bacteria</taxon>
        <taxon>Pseudomonadati</taxon>
        <taxon>Pseudomonadota</taxon>
        <taxon>Alphaproteobacteria</taxon>
        <taxon>Candidatus Pelagibacterales</taxon>
        <taxon>Candidatus Pelagibacteraceae</taxon>
        <taxon>Candidatus Pelagibacter</taxon>
    </lineage>
</organism>
<dbReference type="Pfam" id="PF00892">
    <property type="entry name" value="EamA"/>
    <property type="match status" value="2"/>
</dbReference>
<evidence type="ECO:0000259" key="6">
    <source>
        <dbReference type="Pfam" id="PF00892"/>
    </source>
</evidence>
<feature type="transmembrane region" description="Helical" evidence="5">
    <location>
        <begin position="7"/>
        <end position="26"/>
    </location>
</feature>
<feature type="transmembrane region" description="Helical" evidence="5">
    <location>
        <begin position="244"/>
        <end position="262"/>
    </location>
</feature>
<evidence type="ECO:0000256" key="2">
    <source>
        <dbReference type="ARBA" id="ARBA00022692"/>
    </source>
</evidence>
<feature type="domain" description="EamA" evidence="6">
    <location>
        <begin position="10"/>
        <end position="141"/>
    </location>
</feature>
<feature type="transmembrane region" description="Helical" evidence="5">
    <location>
        <begin position="183"/>
        <end position="202"/>
    </location>
</feature>
<reference evidence="7 8" key="1">
    <citation type="submission" date="2006-04" db="EMBL/GenBank/DDBJ databases">
        <authorList>
            <person name="Giovannoni S.J."/>
            <person name="Cho J.-C."/>
            <person name="Ferriera S."/>
            <person name="Johnson J."/>
            <person name="Kravitz S."/>
            <person name="Halpern A."/>
            <person name="Remington K."/>
            <person name="Beeson K."/>
            <person name="Tran B."/>
            <person name="Rogers Y.-H."/>
            <person name="Friedman R."/>
            <person name="Venter J.C."/>
        </authorList>
    </citation>
    <scope>NUCLEOTIDE SEQUENCE [LARGE SCALE GENOMIC DNA]</scope>
    <source>
        <strain evidence="7 8">HTCC1002</strain>
    </source>
</reference>
<keyword evidence="2 5" id="KW-0812">Transmembrane</keyword>
<evidence type="ECO:0000256" key="5">
    <source>
        <dbReference type="SAM" id="Phobius"/>
    </source>
</evidence>
<dbReference type="HOGENOM" id="CLU_033863_5_2_5"/>
<dbReference type="PANTHER" id="PTHR32322:SF9">
    <property type="entry name" value="AMINO-ACID METABOLITE EFFLUX PUMP-RELATED"/>
    <property type="match status" value="1"/>
</dbReference>
<proteinExistence type="predicted"/>
<dbReference type="Proteomes" id="UP000005306">
    <property type="component" value="Unassembled WGS sequence"/>
</dbReference>
<dbReference type="InterPro" id="IPR050638">
    <property type="entry name" value="AA-Vitamin_Transporters"/>
</dbReference>
<feature type="transmembrane region" description="Helical" evidence="5">
    <location>
        <begin position="214"/>
        <end position="232"/>
    </location>
</feature>
<feature type="transmembrane region" description="Helical" evidence="5">
    <location>
        <begin position="96"/>
        <end position="116"/>
    </location>
</feature>
<gene>
    <name evidence="7" type="ORF">PU1002_02631</name>
</gene>
<name>Q1V2F1_PELU1</name>
<evidence type="ECO:0000313" key="7">
    <source>
        <dbReference type="EMBL" id="EAS84577.1"/>
    </source>
</evidence>
<feature type="transmembrane region" description="Helical" evidence="5">
    <location>
        <begin position="32"/>
        <end position="56"/>
    </location>
</feature>
<dbReference type="GO" id="GO:0016020">
    <property type="term" value="C:membrane"/>
    <property type="evidence" value="ECO:0007669"/>
    <property type="project" value="UniProtKB-SubCell"/>
</dbReference>
<comment type="subcellular location">
    <subcellularLocation>
        <location evidence="1">Membrane</location>
        <topology evidence="1">Multi-pass membrane protein</topology>
    </subcellularLocation>
</comment>
<comment type="caution">
    <text evidence="7">The sequence shown here is derived from an EMBL/GenBank/DDBJ whole genome shotgun (WGS) entry which is preliminary data.</text>
</comment>
<evidence type="ECO:0000256" key="1">
    <source>
        <dbReference type="ARBA" id="ARBA00004141"/>
    </source>
</evidence>
<dbReference type="AlphaFoldDB" id="Q1V2F1"/>
<dbReference type="EMBL" id="AAPV01000001">
    <property type="protein sequence ID" value="EAS84577.1"/>
    <property type="molecule type" value="Genomic_DNA"/>
</dbReference>